<reference evidence="2 3" key="1">
    <citation type="submission" date="2014-02" db="EMBL/GenBank/DDBJ databases">
        <title>The genome sequence of Colletotrichum salicis CBS 607.94.</title>
        <authorList>
            <person name="Baroncelli R."/>
            <person name="Thon M.R."/>
        </authorList>
    </citation>
    <scope>NUCLEOTIDE SEQUENCE [LARGE SCALE GENOMIC DNA]</scope>
    <source>
        <strain evidence="2 3">CBS 607.94</strain>
    </source>
</reference>
<comment type="caution">
    <text evidence="2">The sequence shown here is derived from an EMBL/GenBank/DDBJ whole genome shotgun (WGS) entry which is preliminary data.</text>
</comment>
<keyword evidence="3" id="KW-1185">Reference proteome</keyword>
<proteinExistence type="predicted"/>
<evidence type="ECO:0000313" key="3">
    <source>
        <dbReference type="Proteomes" id="UP000070121"/>
    </source>
</evidence>
<evidence type="ECO:0000256" key="1">
    <source>
        <dbReference type="SAM" id="MobiDB-lite"/>
    </source>
</evidence>
<feature type="region of interest" description="Disordered" evidence="1">
    <location>
        <begin position="82"/>
        <end position="122"/>
    </location>
</feature>
<accession>A0A135V5T8</accession>
<name>A0A135V5T8_9PEZI</name>
<dbReference type="EMBL" id="JFFI01000389">
    <property type="protein sequence ID" value="KXH68053.1"/>
    <property type="molecule type" value="Genomic_DNA"/>
</dbReference>
<sequence>MTSQDEPDKSRLLRQADTRLDRLTKLIRRDAKCFPLHAVPPTREPRPIAAFETDRPPTTSPGTCDFGGLPLGLEAMFLAGGSRGPALEPEPFSNLSFRDDSNRGHQTYTASTHAAAPQQSMDTDTASARCRYAACGLPWQMPRYLEMVPSKEPKTSKSQVPSGGRGLETLNNMSTHGLRCGSTPPDPRPLWAPMTWPCCHGLGLFLTSEEQQPSPSPRLSRRYMLISHLRILTRSPFVFEASLLRFYRLTQLPNIQSTAFLTCSQAAAVTRTRQQYPSAYGYCVGIPTLADDADRAPLRMTTPIRQQRHQLSALHVPPGRASSHLER</sequence>
<gene>
    <name evidence="2" type="ORF">CSAL01_03706</name>
</gene>
<organism evidence="2 3">
    <name type="scientific">Colletotrichum salicis</name>
    <dbReference type="NCBI Taxonomy" id="1209931"/>
    <lineage>
        <taxon>Eukaryota</taxon>
        <taxon>Fungi</taxon>
        <taxon>Dikarya</taxon>
        <taxon>Ascomycota</taxon>
        <taxon>Pezizomycotina</taxon>
        <taxon>Sordariomycetes</taxon>
        <taxon>Hypocreomycetidae</taxon>
        <taxon>Glomerellales</taxon>
        <taxon>Glomerellaceae</taxon>
        <taxon>Colletotrichum</taxon>
        <taxon>Colletotrichum acutatum species complex</taxon>
    </lineage>
</organism>
<feature type="compositionally biased region" description="Polar residues" evidence="1">
    <location>
        <begin position="104"/>
        <end position="122"/>
    </location>
</feature>
<evidence type="ECO:0000313" key="2">
    <source>
        <dbReference type="EMBL" id="KXH68053.1"/>
    </source>
</evidence>
<protein>
    <submittedName>
        <fullName evidence="2">Uncharacterized protein</fullName>
    </submittedName>
</protein>
<dbReference type="Proteomes" id="UP000070121">
    <property type="component" value="Unassembled WGS sequence"/>
</dbReference>
<dbReference type="AlphaFoldDB" id="A0A135V5T8"/>